<dbReference type="GO" id="GO:0006935">
    <property type="term" value="P:chemotaxis"/>
    <property type="evidence" value="ECO:0007669"/>
    <property type="project" value="UniProtKB-KW"/>
</dbReference>
<evidence type="ECO:0000256" key="8">
    <source>
        <dbReference type="ARBA" id="ARBA00022927"/>
    </source>
</evidence>
<dbReference type="Gene3D" id="1.10.287.1700">
    <property type="match status" value="1"/>
</dbReference>
<keyword evidence="9" id="KW-0472">Membrane</keyword>
<dbReference type="GO" id="GO:0015031">
    <property type="term" value="P:protein transport"/>
    <property type="evidence" value="ECO:0007669"/>
    <property type="project" value="UniProtKB-KW"/>
</dbReference>
<gene>
    <name evidence="11" type="ORF">CAE01nite_22040</name>
</gene>
<dbReference type="InterPro" id="IPR012823">
    <property type="entry name" value="Flagell_FliJ"/>
</dbReference>
<evidence type="ECO:0000256" key="3">
    <source>
        <dbReference type="ARBA" id="ARBA00020392"/>
    </source>
</evidence>
<dbReference type="GO" id="GO:0071973">
    <property type="term" value="P:bacterial-type flagellum-dependent cell motility"/>
    <property type="evidence" value="ECO:0007669"/>
    <property type="project" value="InterPro"/>
</dbReference>
<keyword evidence="5" id="KW-1003">Cell membrane</keyword>
<evidence type="ECO:0000313" key="12">
    <source>
        <dbReference type="Proteomes" id="UP000321181"/>
    </source>
</evidence>
<dbReference type="EMBL" id="BJYY01000014">
    <property type="protein sequence ID" value="GEO34479.1"/>
    <property type="molecule type" value="Genomic_DNA"/>
</dbReference>
<protein>
    <recommendedName>
        <fullName evidence="3">Flagellar FliJ protein</fullName>
    </recommendedName>
</protein>
<dbReference type="GO" id="GO:0009288">
    <property type="term" value="C:bacterial-type flagellum"/>
    <property type="evidence" value="ECO:0007669"/>
    <property type="project" value="InterPro"/>
</dbReference>
<reference evidence="11 12" key="1">
    <citation type="submission" date="2019-07" db="EMBL/GenBank/DDBJ databases">
        <title>Whole genome shotgun sequence of Cellulomonas aerilata NBRC 106308.</title>
        <authorList>
            <person name="Hosoyama A."/>
            <person name="Uohara A."/>
            <person name="Ohji S."/>
            <person name="Ichikawa N."/>
        </authorList>
    </citation>
    <scope>NUCLEOTIDE SEQUENCE [LARGE SCALE GENOMIC DNA]</scope>
    <source>
        <strain evidence="11 12">NBRC 106308</strain>
    </source>
</reference>
<dbReference type="OrthoDB" id="4828786at2"/>
<keyword evidence="6" id="KW-0145">Chemotaxis</keyword>
<keyword evidence="7" id="KW-1005">Bacterial flagellum biogenesis</keyword>
<evidence type="ECO:0000256" key="1">
    <source>
        <dbReference type="ARBA" id="ARBA00004413"/>
    </source>
</evidence>
<keyword evidence="10" id="KW-1006">Bacterial flagellum protein export</keyword>
<keyword evidence="8" id="KW-0653">Protein transport</keyword>
<evidence type="ECO:0000256" key="5">
    <source>
        <dbReference type="ARBA" id="ARBA00022475"/>
    </source>
</evidence>
<dbReference type="RefSeq" id="WP_146904176.1">
    <property type="nucleotide sequence ID" value="NZ_BJYY01000014.1"/>
</dbReference>
<evidence type="ECO:0000256" key="4">
    <source>
        <dbReference type="ARBA" id="ARBA00022448"/>
    </source>
</evidence>
<keyword evidence="4" id="KW-0813">Transport</keyword>
<accession>A0A512DDB9</accession>
<evidence type="ECO:0000256" key="10">
    <source>
        <dbReference type="ARBA" id="ARBA00023225"/>
    </source>
</evidence>
<keyword evidence="12" id="KW-1185">Reference proteome</keyword>
<comment type="subcellular location">
    <subcellularLocation>
        <location evidence="1">Cell membrane</location>
        <topology evidence="1">Peripheral membrane protein</topology>
        <orientation evidence="1">Cytoplasmic side</orientation>
    </subcellularLocation>
</comment>
<sequence>MERAFRLAGLLRLRELQEDQAAARLAASHAALRAAEQRRRDTLASLVGHTVPETAGSREWRLALTGRAALAHLVADAGVAVADAGYRVGEDTADWSAARGRSVGLEKLRDKHREAVAVEDGRAEQIALDEIASRRARADLAGP</sequence>
<dbReference type="InterPro" id="IPR053716">
    <property type="entry name" value="Flag_assembly_chemotaxis_eff"/>
</dbReference>
<organism evidence="11 12">
    <name type="scientific">Cellulomonas aerilata</name>
    <dbReference type="NCBI Taxonomy" id="515326"/>
    <lineage>
        <taxon>Bacteria</taxon>
        <taxon>Bacillati</taxon>
        <taxon>Actinomycetota</taxon>
        <taxon>Actinomycetes</taxon>
        <taxon>Micrococcales</taxon>
        <taxon>Cellulomonadaceae</taxon>
        <taxon>Cellulomonas</taxon>
    </lineage>
</organism>
<dbReference type="AlphaFoldDB" id="A0A512DDB9"/>
<evidence type="ECO:0000256" key="2">
    <source>
        <dbReference type="ARBA" id="ARBA00010004"/>
    </source>
</evidence>
<dbReference type="Pfam" id="PF02050">
    <property type="entry name" value="FliJ"/>
    <property type="match status" value="1"/>
</dbReference>
<evidence type="ECO:0000256" key="9">
    <source>
        <dbReference type="ARBA" id="ARBA00023136"/>
    </source>
</evidence>
<dbReference type="Proteomes" id="UP000321181">
    <property type="component" value="Unassembled WGS sequence"/>
</dbReference>
<dbReference type="GO" id="GO:0005886">
    <property type="term" value="C:plasma membrane"/>
    <property type="evidence" value="ECO:0007669"/>
    <property type="project" value="UniProtKB-SubCell"/>
</dbReference>
<proteinExistence type="inferred from homology"/>
<name>A0A512DDB9_9CELL</name>
<dbReference type="GO" id="GO:0044781">
    <property type="term" value="P:bacterial-type flagellum organization"/>
    <property type="evidence" value="ECO:0007669"/>
    <property type="project" value="UniProtKB-KW"/>
</dbReference>
<comment type="caution">
    <text evidence="11">The sequence shown here is derived from an EMBL/GenBank/DDBJ whole genome shotgun (WGS) entry which is preliminary data.</text>
</comment>
<evidence type="ECO:0000256" key="6">
    <source>
        <dbReference type="ARBA" id="ARBA00022500"/>
    </source>
</evidence>
<comment type="similarity">
    <text evidence="2">Belongs to the FliJ family.</text>
</comment>
<evidence type="ECO:0000313" key="11">
    <source>
        <dbReference type="EMBL" id="GEO34479.1"/>
    </source>
</evidence>
<evidence type="ECO:0000256" key="7">
    <source>
        <dbReference type="ARBA" id="ARBA00022795"/>
    </source>
</evidence>